<evidence type="ECO:0000259" key="4">
    <source>
        <dbReference type="SMART" id="SM00701"/>
    </source>
</evidence>
<dbReference type="PANTHER" id="PTHR44103">
    <property type="entry name" value="PROPROTEIN CONVERTASE P"/>
    <property type="match status" value="1"/>
</dbReference>
<dbReference type="Pfam" id="PF01510">
    <property type="entry name" value="Amidase_2"/>
    <property type="match status" value="1"/>
</dbReference>
<evidence type="ECO:0000313" key="6">
    <source>
        <dbReference type="Proteomes" id="UP000515947"/>
    </source>
</evidence>
<dbReference type="SUPFAM" id="SSF55846">
    <property type="entry name" value="N-acetylmuramoyl-L-alanine amidase-like"/>
    <property type="match status" value="1"/>
</dbReference>
<dbReference type="RefSeq" id="WP_187579478.1">
    <property type="nucleotide sequence ID" value="NZ_CP060713.1"/>
</dbReference>
<keyword evidence="6" id="KW-1185">Reference proteome</keyword>
<dbReference type="CDD" id="cd06583">
    <property type="entry name" value="PGRP"/>
    <property type="match status" value="1"/>
</dbReference>
<dbReference type="GO" id="GO:0009253">
    <property type="term" value="P:peptidoglycan catabolic process"/>
    <property type="evidence" value="ECO:0007669"/>
    <property type="project" value="InterPro"/>
</dbReference>
<dbReference type="InterPro" id="IPR002502">
    <property type="entry name" value="Amidase_domain"/>
</dbReference>
<evidence type="ECO:0000256" key="1">
    <source>
        <dbReference type="ARBA" id="ARBA00022729"/>
    </source>
</evidence>
<dbReference type="SMART" id="SM00701">
    <property type="entry name" value="PGRP"/>
    <property type="match status" value="1"/>
</dbReference>
<reference evidence="5 6" key="1">
    <citation type="submission" date="2020-08" db="EMBL/GenBank/DDBJ databases">
        <title>Genome sequence of Nocardioides mesophilus KACC 16243T.</title>
        <authorList>
            <person name="Hyun D.-W."/>
            <person name="Bae J.-W."/>
        </authorList>
    </citation>
    <scope>NUCLEOTIDE SEQUENCE [LARGE SCALE GENOMIC DNA]</scope>
    <source>
        <strain evidence="5 6">KACC 16243</strain>
    </source>
</reference>
<dbReference type="Proteomes" id="UP000515947">
    <property type="component" value="Chromosome"/>
</dbReference>
<dbReference type="Pfam" id="PF13517">
    <property type="entry name" value="FG-GAP_3"/>
    <property type="match status" value="4"/>
</dbReference>
<name>A0A7G9RDG2_9ACTN</name>
<evidence type="ECO:0000313" key="5">
    <source>
        <dbReference type="EMBL" id="QNN53637.1"/>
    </source>
</evidence>
<feature type="compositionally biased region" description="Low complexity" evidence="2">
    <location>
        <begin position="234"/>
        <end position="258"/>
    </location>
</feature>
<gene>
    <name evidence="5" type="ORF">H9L09_04220</name>
</gene>
<evidence type="ECO:0000256" key="2">
    <source>
        <dbReference type="SAM" id="MobiDB-lite"/>
    </source>
</evidence>
<feature type="domain" description="Peptidoglycan recognition protein family" evidence="4">
    <location>
        <begin position="284"/>
        <end position="428"/>
    </location>
</feature>
<protein>
    <submittedName>
        <fullName evidence="5">VCBS repeat-containing protein</fullName>
    </submittedName>
</protein>
<dbReference type="AlphaFoldDB" id="A0A7G9RDG2"/>
<dbReference type="Gene3D" id="3.40.80.10">
    <property type="entry name" value="Peptidoglycan recognition protein-like"/>
    <property type="match status" value="1"/>
</dbReference>
<organism evidence="5 6">
    <name type="scientific">Nocardioides mesophilus</name>
    <dbReference type="NCBI Taxonomy" id="433659"/>
    <lineage>
        <taxon>Bacteria</taxon>
        <taxon>Bacillati</taxon>
        <taxon>Actinomycetota</taxon>
        <taxon>Actinomycetes</taxon>
        <taxon>Propionibacteriales</taxon>
        <taxon>Nocardioidaceae</taxon>
        <taxon>Nocardioides</taxon>
    </lineage>
</organism>
<proteinExistence type="predicted"/>
<accession>A0A7G9RDG2</accession>
<dbReference type="GO" id="GO:0008745">
    <property type="term" value="F:N-acetylmuramoyl-L-alanine amidase activity"/>
    <property type="evidence" value="ECO:0007669"/>
    <property type="project" value="InterPro"/>
</dbReference>
<dbReference type="KEGG" id="nmes:H9L09_04220"/>
<feature type="domain" description="N-acetylmuramoyl-L-alanine amidase" evidence="3">
    <location>
        <begin position="299"/>
        <end position="449"/>
    </location>
</feature>
<dbReference type="InterPro" id="IPR036505">
    <property type="entry name" value="Amidase/PGRP_sf"/>
</dbReference>
<evidence type="ECO:0000259" key="3">
    <source>
        <dbReference type="SMART" id="SM00644"/>
    </source>
</evidence>
<dbReference type="EMBL" id="CP060713">
    <property type="protein sequence ID" value="QNN53637.1"/>
    <property type="molecule type" value="Genomic_DNA"/>
</dbReference>
<dbReference type="InterPro" id="IPR006619">
    <property type="entry name" value="PGRP_domain_met/bac"/>
</dbReference>
<dbReference type="InterPro" id="IPR013517">
    <property type="entry name" value="FG-GAP"/>
</dbReference>
<dbReference type="SMART" id="SM00644">
    <property type="entry name" value="Ami_2"/>
    <property type="match status" value="1"/>
</dbReference>
<feature type="region of interest" description="Disordered" evidence="2">
    <location>
        <begin position="228"/>
        <end position="266"/>
    </location>
</feature>
<dbReference type="InterPro" id="IPR028994">
    <property type="entry name" value="Integrin_alpha_N"/>
</dbReference>
<dbReference type="Gene3D" id="2.130.10.130">
    <property type="entry name" value="Integrin alpha, N-terminal"/>
    <property type="match status" value="2"/>
</dbReference>
<keyword evidence="1" id="KW-0732">Signal</keyword>
<dbReference type="PANTHER" id="PTHR44103:SF1">
    <property type="entry name" value="PROPROTEIN CONVERTASE P"/>
    <property type="match status" value="1"/>
</dbReference>
<sequence>MPEKKSRFVLLCQQALACAVVVLVAAPAVGVGSLELVGPPQGGAPSAAPAAGAAGASAAGSLVAADPVRPSVTEIPLTAAAPAEQGRETLTRNATALRAAAPQKDGQAALSVPETVHGYATVGVTWATGQQYADDDITVSVRSLADGVWSPWQEIAYDAEHGPDPGSPEAAHQRFGTDAVVVGDVDDVQVKAVTPDGSLPADMKLAIVDPGQPAALTREQPAIDTAELPEGDLAPMSATTTPTGASATSAAADVTDPTQPAEPADPLPGDLDLAGTPVDVTPKPQIFSRAQWGADERLRDKSSLRYFEVHAGFVHHTVNANNYTEDQVPSIIRGIYAYHTQSKGWSDIGYNFLVDRFGRIWEGRYGGVDRPVVGAHTLNYNDYAFAMSSIGNFETAQPSAALLDAYGRLFAWKLSLHGVDAGSTRQVVGDRTLPAINGHRDVGQTACPGKYLYAKIPTIRAKADAYQHPFTPRQRDADVSGNRWPDLVVRNATTQQLAIVQTGGQVGFEAPTSGPTLSGTDLVTASKDLTGDGRADVLARDASTKSAVLLPGTGTGSFGAAVRTTNRFAALDQLVAVGDLNQDGKNDVIGRQGVDHRLLLFRGLGDGRWMRTQVLAEDWSGYDLTAAAGDLDRNGTADLLARDTDGRLWLVPGTGKGALGTRVALPGTWTSVSLIAGLGDVTNDGRADLVARKKDGQLWIYPGTGTGTLSGRLGPYSGFAGVDTLSSPGQVTGSARHDLVGRTSAGRLVVFANRGTTNVRRTISKGQTLTDTNLLLSVGDWNGDGRNDLMTRRASDGAMLFRAGDGSNHFAEPVVAGTGWGSMQLLTAVGDITGDGYPDLMGQPSGGSMRIYPGNGASGFRPSYAAYAGISASRQVGAGLWDGDGSPDSILRRSDGSLWMYPGNGPGGLTGGQKVGGGSNRYDWMVGAGDVDGDGRPDVIGREAATGDLWLLPGASGGKVDRRRYIAGGFKGYDLAG</sequence>
<dbReference type="SUPFAM" id="SSF69318">
    <property type="entry name" value="Integrin alpha N-terminal domain"/>
    <property type="match status" value="2"/>
</dbReference>
<dbReference type="GO" id="GO:0008270">
    <property type="term" value="F:zinc ion binding"/>
    <property type="evidence" value="ECO:0007669"/>
    <property type="project" value="InterPro"/>
</dbReference>